<dbReference type="Gene3D" id="3.30.70.1290">
    <property type="entry name" value="Transposase IS200-like"/>
    <property type="match status" value="1"/>
</dbReference>
<dbReference type="SMART" id="SM01321">
    <property type="entry name" value="Y1_Tnp"/>
    <property type="match status" value="1"/>
</dbReference>
<evidence type="ECO:0000313" key="3">
    <source>
        <dbReference type="Proteomes" id="UP000034934"/>
    </source>
</evidence>
<reference evidence="2 3" key="1">
    <citation type="journal article" date="2015" name="Nature">
        <title>rRNA introns, odd ribosomes, and small enigmatic genomes across a large radiation of phyla.</title>
        <authorList>
            <person name="Brown C.T."/>
            <person name="Hug L.A."/>
            <person name="Thomas B.C."/>
            <person name="Sharon I."/>
            <person name="Castelle C.J."/>
            <person name="Singh A."/>
            <person name="Wilkins M.J."/>
            <person name="Williams K.H."/>
            <person name="Banfield J.F."/>
        </authorList>
    </citation>
    <scope>NUCLEOTIDE SEQUENCE [LARGE SCALE GENOMIC DNA]</scope>
</reference>
<name>A0A0F9YFC6_9BACT</name>
<dbReference type="PANTHER" id="PTHR34322:SF2">
    <property type="entry name" value="TRANSPOSASE IS200-LIKE DOMAIN-CONTAINING PROTEIN"/>
    <property type="match status" value="1"/>
</dbReference>
<evidence type="ECO:0000313" key="2">
    <source>
        <dbReference type="EMBL" id="KKP30414.1"/>
    </source>
</evidence>
<dbReference type="AlphaFoldDB" id="A0A0F9YFC6"/>
<gene>
    <name evidence="2" type="ORF">UR19_C0003G0250</name>
</gene>
<dbReference type="GO" id="GO:0003677">
    <property type="term" value="F:DNA binding"/>
    <property type="evidence" value="ECO:0007669"/>
    <property type="project" value="InterPro"/>
</dbReference>
<comment type="caution">
    <text evidence="2">The sequence shown here is derived from an EMBL/GenBank/DDBJ whole genome shotgun (WGS) entry which is preliminary data.</text>
</comment>
<protein>
    <recommendedName>
        <fullName evidence="1">Transposase IS200-like domain-containing protein</fullName>
    </recommendedName>
</protein>
<organism evidence="2 3">
    <name type="scientific">Candidatus Nomurabacteria bacterium GW2011_GWF1_31_48</name>
    <dbReference type="NCBI Taxonomy" id="1618767"/>
    <lineage>
        <taxon>Bacteria</taxon>
        <taxon>Candidatus Nomuraibacteriota</taxon>
    </lineage>
</organism>
<dbReference type="SUPFAM" id="SSF143422">
    <property type="entry name" value="Transposase IS200-like"/>
    <property type="match status" value="1"/>
</dbReference>
<feature type="domain" description="Transposase IS200-like" evidence="1">
    <location>
        <begin position="9"/>
        <end position="140"/>
    </location>
</feature>
<sequence>MAFRKQSFAINEYYHLYNRGTEKRKIFLDKGDYRHFLFLMYVCNTEKSIELRKIGEFFDRKGAIVDIGAYCLMPNHFHILVREKIEGGISKYMLKLMTSYTMYFNKKYKRTGKLCKGKFKSSYIDNDNYLKYLYSYIHLNPAKLVDKDWKENGVKNINNLLKYVFEYEYSSLKEYSDLKFKIINPSKFPDYFKYPNDHKSELFEWLSFKEI</sequence>
<dbReference type="PANTHER" id="PTHR34322">
    <property type="entry name" value="TRANSPOSASE, Y1_TNP DOMAIN-CONTAINING"/>
    <property type="match status" value="1"/>
</dbReference>
<dbReference type="Proteomes" id="UP000034934">
    <property type="component" value="Unassembled WGS sequence"/>
</dbReference>
<dbReference type="EMBL" id="LBOG01000003">
    <property type="protein sequence ID" value="KKP30414.1"/>
    <property type="molecule type" value="Genomic_DNA"/>
</dbReference>
<dbReference type="GO" id="GO:0004803">
    <property type="term" value="F:transposase activity"/>
    <property type="evidence" value="ECO:0007669"/>
    <property type="project" value="InterPro"/>
</dbReference>
<dbReference type="InterPro" id="IPR002686">
    <property type="entry name" value="Transposase_17"/>
</dbReference>
<evidence type="ECO:0000259" key="1">
    <source>
        <dbReference type="SMART" id="SM01321"/>
    </source>
</evidence>
<dbReference type="GO" id="GO:0006313">
    <property type="term" value="P:DNA transposition"/>
    <property type="evidence" value="ECO:0007669"/>
    <property type="project" value="InterPro"/>
</dbReference>
<dbReference type="InterPro" id="IPR036515">
    <property type="entry name" value="Transposase_17_sf"/>
</dbReference>
<dbReference type="Pfam" id="PF01797">
    <property type="entry name" value="Y1_Tnp"/>
    <property type="match status" value="1"/>
</dbReference>
<proteinExistence type="predicted"/>
<accession>A0A0F9YFC6</accession>